<feature type="transmembrane region" description="Helical" evidence="1">
    <location>
        <begin position="124"/>
        <end position="143"/>
    </location>
</feature>
<protein>
    <submittedName>
        <fullName evidence="2">Uncharacterized protein</fullName>
    </submittedName>
</protein>
<proteinExistence type="predicted"/>
<accession>A0ABU3PHA4</accession>
<organism evidence="2 3">
    <name type="scientific">Roseateles aquae</name>
    <dbReference type="NCBI Taxonomy" id="3077235"/>
    <lineage>
        <taxon>Bacteria</taxon>
        <taxon>Pseudomonadati</taxon>
        <taxon>Pseudomonadota</taxon>
        <taxon>Betaproteobacteria</taxon>
        <taxon>Burkholderiales</taxon>
        <taxon>Sphaerotilaceae</taxon>
        <taxon>Roseateles</taxon>
    </lineage>
</organism>
<feature type="transmembrane region" description="Helical" evidence="1">
    <location>
        <begin position="149"/>
        <end position="170"/>
    </location>
</feature>
<dbReference type="Proteomes" id="UP001246372">
    <property type="component" value="Unassembled WGS sequence"/>
</dbReference>
<keyword evidence="3" id="KW-1185">Reference proteome</keyword>
<evidence type="ECO:0000256" key="1">
    <source>
        <dbReference type="SAM" id="Phobius"/>
    </source>
</evidence>
<gene>
    <name evidence="2" type="ORF">RQP53_21885</name>
</gene>
<name>A0ABU3PHA4_9BURK</name>
<dbReference type="EMBL" id="JAVXZY010000011">
    <property type="protein sequence ID" value="MDT9001943.1"/>
    <property type="molecule type" value="Genomic_DNA"/>
</dbReference>
<keyword evidence="1" id="KW-0812">Transmembrane</keyword>
<keyword evidence="1" id="KW-0472">Membrane</keyword>
<dbReference type="RefSeq" id="WP_315652824.1">
    <property type="nucleotide sequence ID" value="NZ_JAVXZY010000011.1"/>
</dbReference>
<evidence type="ECO:0000313" key="2">
    <source>
        <dbReference type="EMBL" id="MDT9001943.1"/>
    </source>
</evidence>
<evidence type="ECO:0000313" key="3">
    <source>
        <dbReference type="Proteomes" id="UP001246372"/>
    </source>
</evidence>
<sequence length="176" mass="18792">MGRRRREPDGSASRPLAALRKTGVPDGARAKQTFLASYDIAQTRNVTAQILCGVSVSQSLQRSGRTSRHESRGKTKPAQLLCDALTMFVVGDRVAAGRLKLPAHPALAVETSKLHSLKEKIMDVLLVLIVLLLLFGGGGGLYWGMGMGWGLGPVGLILVAFVVALLLFGYRGRGRG</sequence>
<reference evidence="2" key="1">
    <citation type="submission" date="2023-09" db="EMBL/GenBank/DDBJ databases">
        <title>Paucibacter sp. APW11 Genome sequencing and assembly.</title>
        <authorList>
            <person name="Kim I."/>
        </authorList>
    </citation>
    <scope>NUCLEOTIDE SEQUENCE</scope>
    <source>
        <strain evidence="2">APW11</strain>
    </source>
</reference>
<keyword evidence="1" id="KW-1133">Transmembrane helix</keyword>
<comment type="caution">
    <text evidence="2">The sequence shown here is derived from an EMBL/GenBank/DDBJ whole genome shotgun (WGS) entry which is preliminary data.</text>
</comment>